<keyword evidence="6 11" id="KW-0808">Transferase</keyword>
<dbReference type="PANTHER" id="PTHR10192:SF5">
    <property type="entry name" value="GEPHYRIN"/>
    <property type="match status" value="1"/>
</dbReference>
<organism evidence="13 14">
    <name type="scientific">Rosenbergiella nectarea</name>
    <dbReference type="NCBI Taxonomy" id="988801"/>
    <lineage>
        <taxon>Bacteria</taxon>
        <taxon>Pseudomonadati</taxon>
        <taxon>Pseudomonadota</taxon>
        <taxon>Gammaproteobacteria</taxon>
        <taxon>Enterobacterales</taxon>
        <taxon>Erwiniaceae</taxon>
        <taxon>Rosenbergiella</taxon>
    </lineage>
</organism>
<dbReference type="PANTHER" id="PTHR10192">
    <property type="entry name" value="MOLYBDOPTERIN BIOSYNTHESIS PROTEIN"/>
    <property type="match status" value="1"/>
</dbReference>
<dbReference type="GO" id="GO:0006777">
    <property type="term" value="P:Mo-molybdopterin cofactor biosynthetic process"/>
    <property type="evidence" value="ECO:0007669"/>
    <property type="project" value="UniProtKB-UniRule"/>
</dbReference>
<evidence type="ECO:0000256" key="1">
    <source>
        <dbReference type="ARBA" id="ARBA00001946"/>
    </source>
</evidence>
<evidence type="ECO:0000256" key="6">
    <source>
        <dbReference type="ARBA" id="ARBA00022679"/>
    </source>
</evidence>
<evidence type="ECO:0000259" key="12">
    <source>
        <dbReference type="SMART" id="SM00852"/>
    </source>
</evidence>
<dbReference type="Pfam" id="PF03454">
    <property type="entry name" value="MoeA_C"/>
    <property type="match status" value="1"/>
</dbReference>
<dbReference type="RefSeq" id="WP_092674575.1">
    <property type="nucleotide sequence ID" value="NZ_FOGC01000004.1"/>
</dbReference>
<dbReference type="FunFam" id="3.40.980.10:FF:000004">
    <property type="entry name" value="Molybdopterin molybdenumtransferase"/>
    <property type="match status" value="1"/>
</dbReference>
<dbReference type="FunFam" id="2.170.190.11:FF:000001">
    <property type="entry name" value="Molybdopterin molybdenumtransferase"/>
    <property type="match status" value="1"/>
</dbReference>
<keyword evidence="7 11" id="KW-0479">Metal-binding</keyword>
<dbReference type="EC" id="2.10.1.1" evidence="11"/>
<proteinExistence type="inferred from homology"/>
<dbReference type="SUPFAM" id="SSF63882">
    <property type="entry name" value="MoeA N-terminal region -like"/>
    <property type="match status" value="1"/>
</dbReference>
<dbReference type="SUPFAM" id="SSF63867">
    <property type="entry name" value="MoeA C-terminal domain-like"/>
    <property type="match status" value="1"/>
</dbReference>
<dbReference type="InterPro" id="IPR001453">
    <property type="entry name" value="MoaB/Mog_dom"/>
</dbReference>
<evidence type="ECO:0000256" key="10">
    <source>
        <dbReference type="ARBA" id="ARBA00047317"/>
    </source>
</evidence>
<dbReference type="InterPro" id="IPR036135">
    <property type="entry name" value="MoeA_linker/N_sf"/>
</dbReference>
<dbReference type="GO" id="GO:0061599">
    <property type="term" value="F:molybdopterin molybdotransferase activity"/>
    <property type="evidence" value="ECO:0007669"/>
    <property type="project" value="UniProtKB-UniRule"/>
</dbReference>
<comment type="function">
    <text evidence="2 11">Catalyzes the insertion of molybdate into adenylated molybdopterin with the concomitant release of AMP.</text>
</comment>
<dbReference type="Proteomes" id="UP000242515">
    <property type="component" value="Unassembled WGS sequence"/>
</dbReference>
<evidence type="ECO:0000256" key="7">
    <source>
        <dbReference type="ARBA" id="ARBA00022723"/>
    </source>
</evidence>
<keyword evidence="8 11" id="KW-0460">Magnesium</keyword>
<accession>A0A1H9HAF7</accession>
<dbReference type="Pfam" id="PF00994">
    <property type="entry name" value="MoCF_biosynth"/>
    <property type="match status" value="1"/>
</dbReference>
<dbReference type="Gene3D" id="3.40.980.10">
    <property type="entry name" value="MoaB/Mog-like domain"/>
    <property type="match status" value="1"/>
</dbReference>
<dbReference type="InterPro" id="IPR005110">
    <property type="entry name" value="MoeA_linker/N"/>
</dbReference>
<feature type="domain" description="MoaB/Mog" evidence="12">
    <location>
        <begin position="182"/>
        <end position="319"/>
    </location>
</feature>
<comment type="cofactor">
    <cofactor evidence="1 11">
        <name>Mg(2+)</name>
        <dbReference type="ChEBI" id="CHEBI:18420"/>
    </cofactor>
</comment>
<keyword evidence="5 11" id="KW-0500">Molybdenum</keyword>
<dbReference type="Gene3D" id="3.90.105.10">
    <property type="entry name" value="Molybdopterin biosynthesis moea protein, domain 2"/>
    <property type="match status" value="1"/>
</dbReference>
<evidence type="ECO:0000256" key="8">
    <source>
        <dbReference type="ARBA" id="ARBA00022842"/>
    </source>
</evidence>
<dbReference type="SMART" id="SM00852">
    <property type="entry name" value="MoCF_biosynth"/>
    <property type="match status" value="1"/>
</dbReference>
<dbReference type="OrthoDB" id="9804758at2"/>
<dbReference type="UniPathway" id="UPA00344"/>
<dbReference type="InterPro" id="IPR005111">
    <property type="entry name" value="MoeA_C_domain_IV"/>
</dbReference>
<dbReference type="CDD" id="cd00887">
    <property type="entry name" value="MoeA"/>
    <property type="match status" value="1"/>
</dbReference>
<name>A0A1H9HAF7_9GAMM</name>
<dbReference type="InterPro" id="IPR008284">
    <property type="entry name" value="MoCF_biosynth_CS"/>
</dbReference>
<dbReference type="NCBIfam" id="NF045515">
    <property type="entry name" value="Glp_gephyrin"/>
    <property type="match status" value="1"/>
</dbReference>
<evidence type="ECO:0000256" key="11">
    <source>
        <dbReference type="RuleBase" id="RU365090"/>
    </source>
</evidence>
<dbReference type="AlphaFoldDB" id="A0A1H9HAF7"/>
<dbReference type="PROSITE" id="PS01079">
    <property type="entry name" value="MOCF_BIOSYNTHESIS_2"/>
    <property type="match status" value="1"/>
</dbReference>
<dbReference type="GO" id="GO:0046872">
    <property type="term" value="F:metal ion binding"/>
    <property type="evidence" value="ECO:0007669"/>
    <property type="project" value="UniProtKB-UniRule"/>
</dbReference>
<dbReference type="EMBL" id="FOGC01000004">
    <property type="protein sequence ID" value="SEQ59228.1"/>
    <property type="molecule type" value="Genomic_DNA"/>
</dbReference>
<keyword evidence="14" id="KW-1185">Reference proteome</keyword>
<dbReference type="InterPro" id="IPR038987">
    <property type="entry name" value="MoeA-like"/>
</dbReference>
<dbReference type="NCBIfam" id="TIGR00177">
    <property type="entry name" value="molyb_syn"/>
    <property type="match status" value="1"/>
</dbReference>
<evidence type="ECO:0000256" key="3">
    <source>
        <dbReference type="ARBA" id="ARBA00005046"/>
    </source>
</evidence>
<protein>
    <recommendedName>
        <fullName evidence="11">Molybdopterin molybdenumtransferase</fullName>
        <ecNumber evidence="11">2.10.1.1</ecNumber>
    </recommendedName>
</protein>
<comment type="similarity">
    <text evidence="4 11">Belongs to the MoeA family.</text>
</comment>
<dbReference type="NCBIfam" id="NF007960">
    <property type="entry name" value="PRK10680.1"/>
    <property type="match status" value="1"/>
</dbReference>
<dbReference type="InterPro" id="IPR036688">
    <property type="entry name" value="MoeA_C_domain_IV_sf"/>
</dbReference>
<dbReference type="STRING" id="988801.SAMN05216522_104138"/>
<gene>
    <name evidence="13" type="ORF">SAMN05216522_104138</name>
</gene>
<dbReference type="Gene3D" id="2.40.340.10">
    <property type="entry name" value="MoeA, C-terminal, domain IV"/>
    <property type="match status" value="1"/>
</dbReference>
<evidence type="ECO:0000256" key="5">
    <source>
        <dbReference type="ARBA" id="ARBA00022505"/>
    </source>
</evidence>
<dbReference type="Pfam" id="PF03453">
    <property type="entry name" value="MoeA_N"/>
    <property type="match status" value="1"/>
</dbReference>
<dbReference type="Gene3D" id="2.170.190.11">
    <property type="entry name" value="Molybdopterin biosynthesis moea protein, domain 3"/>
    <property type="match status" value="1"/>
</dbReference>
<sequence>MEPFTADLLSVEDAQALLLRDLSPLTESRTLNINEALGWVTAEPIISPINVPNFDNSAMDGYALHLADIDAGYTLPITGQAFAGKPYSGPLSAGHVIQIMTGAPVPEGCEAVVMQEQTKRTDQGIQLTAAVNAGQNIRRIGEDIRQGQVVLDAGVRLKVKDLPLLASLGIQQVKVTRQLSVAVFSTGDELVTPGAPLAVGQIYDTNRFAIALMLQRLGCNVIDLGIIPDNKVSLTEAFHRADQQADLVISTGGVSVGAADYTKDVLLECGDITFWKLAMKPGKPFAFGRLRESLFCGLPGNPVSAVVTFCQLVYPMILRLQGITAAPFAPFPAVLTASITKQPGRTEFQRGYFSSHHGELRVTADDKQGSHMFSTFTHANCFICLPRESGSIASGETVTLQPFPDFLDGA</sequence>
<dbReference type="SUPFAM" id="SSF53218">
    <property type="entry name" value="Molybdenum cofactor biosynthesis proteins"/>
    <property type="match status" value="1"/>
</dbReference>
<evidence type="ECO:0000313" key="14">
    <source>
        <dbReference type="Proteomes" id="UP000242515"/>
    </source>
</evidence>
<comment type="catalytic activity">
    <reaction evidence="10">
        <text>adenylyl-molybdopterin + molybdate = Mo-molybdopterin + AMP + H(+)</text>
        <dbReference type="Rhea" id="RHEA:35047"/>
        <dbReference type="ChEBI" id="CHEBI:15378"/>
        <dbReference type="ChEBI" id="CHEBI:36264"/>
        <dbReference type="ChEBI" id="CHEBI:62727"/>
        <dbReference type="ChEBI" id="CHEBI:71302"/>
        <dbReference type="ChEBI" id="CHEBI:456215"/>
        <dbReference type="EC" id="2.10.1.1"/>
    </reaction>
</comment>
<dbReference type="GO" id="GO:0005829">
    <property type="term" value="C:cytosol"/>
    <property type="evidence" value="ECO:0007669"/>
    <property type="project" value="TreeGrafter"/>
</dbReference>
<evidence type="ECO:0000256" key="9">
    <source>
        <dbReference type="ARBA" id="ARBA00023150"/>
    </source>
</evidence>
<comment type="pathway">
    <text evidence="3 11">Cofactor biosynthesis; molybdopterin biosynthesis.</text>
</comment>
<keyword evidence="9 11" id="KW-0501">Molybdenum cofactor biosynthesis</keyword>
<evidence type="ECO:0000256" key="4">
    <source>
        <dbReference type="ARBA" id="ARBA00010763"/>
    </source>
</evidence>
<evidence type="ECO:0000256" key="2">
    <source>
        <dbReference type="ARBA" id="ARBA00002901"/>
    </source>
</evidence>
<evidence type="ECO:0000313" key="13">
    <source>
        <dbReference type="EMBL" id="SEQ59228.1"/>
    </source>
</evidence>
<reference evidence="14" key="1">
    <citation type="submission" date="2016-10" db="EMBL/GenBank/DDBJ databases">
        <authorList>
            <person name="Varghese N."/>
            <person name="Submissions S."/>
        </authorList>
    </citation>
    <scope>NUCLEOTIDE SEQUENCE [LARGE SCALE GENOMIC DNA]</scope>
    <source>
        <strain evidence="14">8N4</strain>
    </source>
</reference>
<dbReference type="InterPro" id="IPR036425">
    <property type="entry name" value="MoaB/Mog-like_dom_sf"/>
</dbReference>